<evidence type="ECO:0000256" key="4">
    <source>
        <dbReference type="ARBA" id="ARBA00022692"/>
    </source>
</evidence>
<evidence type="ECO:0000256" key="8">
    <source>
        <dbReference type="ARBA" id="ARBA00023242"/>
    </source>
</evidence>
<dbReference type="PANTHER" id="PTHR18843:SF7">
    <property type="entry name" value="LAMINA-ASSOCIATED POLYPEPTIDE 1B ISOFORM 1-RELATED"/>
    <property type="match status" value="1"/>
</dbReference>
<evidence type="ECO:0000256" key="3">
    <source>
        <dbReference type="ARBA" id="ARBA00022553"/>
    </source>
</evidence>
<dbReference type="Gene3D" id="3.40.50.12190">
    <property type="match status" value="1"/>
</dbReference>
<gene>
    <name evidence="13" type="primary">TOR1AIP2</name>
</gene>
<name>A0A1A7Z5G8_9TELE</name>
<feature type="transmembrane region" description="Helical" evidence="11">
    <location>
        <begin position="326"/>
        <end position="343"/>
    </location>
</feature>
<dbReference type="GO" id="GO:0061024">
    <property type="term" value="P:membrane organization"/>
    <property type="evidence" value="ECO:0007669"/>
    <property type="project" value="TreeGrafter"/>
</dbReference>
<evidence type="ECO:0000259" key="12">
    <source>
        <dbReference type="Pfam" id="PF05609"/>
    </source>
</evidence>
<evidence type="ECO:0000256" key="6">
    <source>
        <dbReference type="ARBA" id="ARBA00023136"/>
    </source>
</evidence>
<proteinExistence type="inferred from homology"/>
<protein>
    <submittedName>
        <fullName evidence="13">Torsin A interacting protein 2</fullName>
    </submittedName>
</protein>
<keyword evidence="5 11" id="KW-1133">Transmembrane helix</keyword>
<dbReference type="InterPro" id="IPR038599">
    <property type="entry name" value="LAP1C-like_C_sf"/>
</dbReference>
<dbReference type="AlphaFoldDB" id="A0A1A7Z5G8"/>
<feature type="compositionally biased region" description="Basic and acidic residues" evidence="10">
    <location>
        <begin position="233"/>
        <end position="265"/>
    </location>
</feature>
<feature type="compositionally biased region" description="Basic and acidic residues" evidence="10">
    <location>
        <begin position="67"/>
        <end position="100"/>
    </location>
</feature>
<evidence type="ECO:0000256" key="10">
    <source>
        <dbReference type="SAM" id="MobiDB-lite"/>
    </source>
</evidence>
<feature type="compositionally biased region" description="Basic and acidic residues" evidence="10">
    <location>
        <begin position="9"/>
        <end position="36"/>
    </location>
</feature>
<evidence type="ECO:0000313" key="13">
    <source>
        <dbReference type="EMBL" id="SBP37410.1"/>
    </source>
</evidence>
<reference evidence="13" key="2">
    <citation type="submission" date="2016-06" db="EMBL/GenBank/DDBJ databases">
        <title>The genome of a short-lived fish provides insights into sex chromosome evolution and the genetic control of aging.</title>
        <authorList>
            <person name="Reichwald K."/>
            <person name="Felder M."/>
            <person name="Petzold A."/>
            <person name="Koch P."/>
            <person name="Groth M."/>
            <person name="Platzer M."/>
        </authorList>
    </citation>
    <scope>NUCLEOTIDE SEQUENCE</scope>
    <source>
        <tissue evidence="13">Brain</tissue>
    </source>
</reference>
<evidence type="ECO:0000256" key="2">
    <source>
        <dbReference type="ARBA" id="ARBA00007860"/>
    </source>
</evidence>
<evidence type="ECO:0000256" key="1">
    <source>
        <dbReference type="ARBA" id="ARBA00004259"/>
    </source>
</evidence>
<feature type="region of interest" description="Disordered" evidence="10">
    <location>
        <begin position="1"/>
        <end position="282"/>
    </location>
</feature>
<keyword evidence="3" id="KW-0597">Phosphoprotein</keyword>
<comment type="similarity">
    <text evidence="2">Belongs to the TOR1AIP family.</text>
</comment>
<dbReference type="PANTHER" id="PTHR18843">
    <property type="entry name" value="TORSIN-1A-INTERACTING PROTEIN"/>
    <property type="match status" value="1"/>
</dbReference>
<dbReference type="InterPro" id="IPR008662">
    <property type="entry name" value="TOIP1/2"/>
</dbReference>
<keyword evidence="7" id="KW-0325">Glycoprotein</keyword>
<keyword evidence="4 11" id="KW-0812">Transmembrane</keyword>
<dbReference type="GO" id="GO:0016020">
    <property type="term" value="C:membrane"/>
    <property type="evidence" value="ECO:0007669"/>
    <property type="project" value="TreeGrafter"/>
</dbReference>
<feature type="compositionally biased region" description="Basic and acidic residues" evidence="10">
    <location>
        <begin position="164"/>
        <end position="207"/>
    </location>
</feature>
<reference evidence="13" key="1">
    <citation type="submission" date="2016-05" db="EMBL/GenBank/DDBJ databases">
        <authorList>
            <person name="Lavstsen T."/>
            <person name="Jespersen J.S."/>
        </authorList>
    </citation>
    <scope>NUCLEOTIDE SEQUENCE</scope>
    <source>
        <tissue evidence="13">Brain</tissue>
    </source>
</reference>
<dbReference type="GO" id="GO:0001671">
    <property type="term" value="F:ATPase activator activity"/>
    <property type="evidence" value="ECO:0007669"/>
    <property type="project" value="InterPro"/>
</dbReference>
<dbReference type="GO" id="GO:0005635">
    <property type="term" value="C:nuclear envelope"/>
    <property type="evidence" value="ECO:0007669"/>
    <property type="project" value="UniProtKB-SubCell"/>
</dbReference>
<dbReference type="Pfam" id="PF05609">
    <property type="entry name" value="LAP1_C"/>
    <property type="match status" value="1"/>
</dbReference>
<sequence>MNCEPQSEVELHKDMAKEEGSRDVDCLPLEDAKTNLEESTQSVNVLKTVDLDTKQQPSNDSISGDGENLHKINKEISHKSNKGTHGDYKVASPDHEKKTDTTSGKASCLGAIAEKDQNRKESDQETTTSQTSDKKEPTKDTEEEEKGESHFSENLSTDDLLGSEPHESISSDGDNLHDTDMKTTNKPHMEIHGDYKGESPEHEKMADTNHGCCSSSTAEENHIRKKTRGSQIPDKREEEDIDGPKAEINEEFSTNKDTESCEDATKASASEAEPDEQKNSVSLQQRLLQDVPLVESERQRHVETLGPTTAEAAESRKFEFLKGRDVCVIVVVSIVVLVLAYLVKLPRQTEAPPPKNNQRHIDDFLKKMEKVTTQYPNQRSELWNRSRIHLKRHLQTSQPTEPVSLILTAGLRAERTLHCLAKHLSYAFSSAINTSVLHIDGASKANQNSDQVKLDIDNKLQGAFEGNKHVAVIHRFEELPPGSTLIFYRYCDHENAAYKKTFLIFTVLLGEEKDIPAETHLSDVEEMVDDHLQKKFLSHGHPVSFDSMDFDKYGGLWSRISHLILPVAAEERIELVGC</sequence>
<comment type="subcellular location">
    <subcellularLocation>
        <location evidence="9">Endomembrane system</location>
        <topology evidence="9">Single-pass membrane protein</topology>
    </subcellularLocation>
    <subcellularLocation>
        <location evidence="1">Nucleus envelope</location>
    </subcellularLocation>
</comment>
<evidence type="ECO:0000256" key="11">
    <source>
        <dbReference type="SAM" id="Phobius"/>
    </source>
</evidence>
<dbReference type="InterPro" id="IPR046753">
    <property type="entry name" value="TOIP1/2_C"/>
</dbReference>
<dbReference type="EMBL" id="HADX01015178">
    <property type="protein sequence ID" value="SBP37410.1"/>
    <property type="molecule type" value="Transcribed_RNA"/>
</dbReference>
<keyword evidence="6 11" id="KW-0472">Membrane</keyword>
<feature type="compositionally biased region" description="Basic and acidic residues" evidence="10">
    <location>
        <begin position="113"/>
        <end position="123"/>
    </location>
</feature>
<feature type="domain" description="Torsin-1A-interacting protein 1/2 AAA+ activator" evidence="12">
    <location>
        <begin position="358"/>
        <end position="578"/>
    </location>
</feature>
<accession>A0A1A7Z5G8</accession>
<keyword evidence="8" id="KW-0539">Nucleus</keyword>
<evidence type="ECO:0000256" key="5">
    <source>
        <dbReference type="ARBA" id="ARBA00022989"/>
    </source>
</evidence>
<evidence type="ECO:0000256" key="7">
    <source>
        <dbReference type="ARBA" id="ARBA00023180"/>
    </source>
</evidence>
<evidence type="ECO:0000256" key="9">
    <source>
        <dbReference type="ARBA" id="ARBA00037847"/>
    </source>
</evidence>
<organism evidence="13">
    <name type="scientific">Iconisemion striatum</name>
    <dbReference type="NCBI Taxonomy" id="60296"/>
    <lineage>
        <taxon>Eukaryota</taxon>
        <taxon>Metazoa</taxon>
        <taxon>Chordata</taxon>
        <taxon>Craniata</taxon>
        <taxon>Vertebrata</taxon>
        <taxon>Euteleostomi</taxon>
        <taxon>Actinopterygii</taxon>
        <taxon>Neopterygii</taxon>
        <taxon>Teleostei</taxon>
        <taxon>Neoteleostei</taxon>
        <taxon>Acanthomorphata</taxon>
        <taxon>Ovalentaria</taxon>
        <taxon>Atherinomorphae</taxon>
        <taxon>Cyprinodontiformes</taxon>
        <taxon>Nothobranchiidae</taxon>
        <taxon>Iconisemion</taxon>
    </lineage>
</organism>